<dbReference type="Pfam" id="PF00494">
    <property type="entry name" value="SQS_PSY"/>
    <property type="match status" value="1"/>
</dbReference>
<dbReference type="GO" id="GO:0051996">
    <property type="term" value="F:squalene synthase [NAD(P)H] activity"/>
    <property type="evidence" value="ECO:0007669"/>
    <property type="project" value="InterPro"/>
</dbReference>
<keyword evidence="2" id="KW-0808">Transferase</keyword>
<dbReference type="SFLD" id="SFLDG01212">
    <property type="entry name" value="Phytoene_synthase_like"/>
    <property type="match status" value="1"/>
</dbReference>
<dbReference type="Gene3D" id="1.10.600.10">
    <property type="entry name" value="Farnesyl Diphosphate Synthase"/>
    <property type="match status" value="1"/>
</dbReference>
<dbReference type="SUPFAM" id="SSF48576">
    <property type="entry name" value="Terpenoid synthases"/>
    <property type="match status" value="1"/>
</dbReference>
<dbReference type="AlphaFoldDB" id="A0A9X3NB97"/>
<dbReference type="SFLD" id="SFLDS00005">
    <property type="entry name" value="Isoprenoid_Synthase_Type_I"/>
    <property type="match status" value="1"/>
</dbReference>
<comment type="pathway">
    <text evidence="1">Carotenoid biosynthesis; phytoene biosynthesis.</text>
</comment>
<proteinExistence type="predicted"/>
<comment type="caution">
    <text evidence="3">The sequence shown here is derived from an EMBL/GenBank/DDBJ whole genome shotgun (WGS) entry which is preliminary data.</text>
</comment>
<dbReference type="PROSITE" id="PS01045">
    <property type="entry name" value="SQUALEN_PHYTOEN_SYN_2"/>
    <property type="match status" value="1"/>
</dbReference>
<dbReference type="RefSeq" id="WP_270026105.1">
    <property type="nucleotide sequence ID" value="NZ_JAPDDP010000026.1"/>
</dbReference>
<dbReference type="InterPro" id="IPR019845">
    <property type="entry name" value="Squalene/phytoene_synthase_CS"/>
</dbReference>
<sequence>MEPALAEGYETARRMLRRHDPTYYLATRRLPARVRPATYALYGYVRAADQLVDGPHRPDTPQARCAALDAWEAQLTAPRHPVALALHDAAERHDLPLEELETYMRSMRVDSEPPIRIDTYDQLATYMDGSAGTVGRIMAAVLGVPARHHGDLGRLGVAFQLANFIRDVREDRTLDRIYLPAEDREAFGVTDADLTGTSPRLQALLRHESERARALFAAAGPAIASAPASVRPGVRLAIALYRRMLDAPRPTGVRAWHLPGALLEAANLKPASTEDKGPGAL</sequence>
<dbReference type="InterPro" id="IPR033904">
    <property type="entry name" value="Trans_IPPS_HH"/>
</dbReference>
<gene>
    <name evidence="3" type="ORF">OJ997_15730</name>
</gene>
<dbReference type="GO" id="GO:0016117">
    <property type="term" value="P:carotenoid biosynthetic process"/>
    <property type="evidence" value="ECO:0007669"/>
    <property type="project" value="UniProtKB-ARBA"/>
</dbReference>
<dbReference type="InterPro" id="IPR044843">
    <property type="entry name" value="Trans_IPPS_bact-type"/>
</dbReference>
<keyword evidence="4" id="KW-1185">Reference proteome</keyword>
<dbReference type="Proteomes" id="UP001147653">
    <property type="component" value="Unassembled WGS sequence"/>
</dbReference>
<dbReference type="EMBL" id="JAPDDP010000026">
    <property type="protein sequence ID" value="MDA0181755.1"/>
    <property type="molecule type" value="Genomic_DNA"/>
</dbReference>
<dbReference type="CDD" id="cd00683">
    <property type="entry name" value="Trans_IPPS_HH"/>
    <property type="match status" value="1"/>
</dbReference>
<dbReference type="PROSITE" id="PS01044">
    <property type="entry name" value="SQUALEN_PHYTOEN_SYN_1"/>
    <property type="match status" value="1"/>
</dbReference>
<reference evidence="3" key="1">
    <citation type="submission" date="2022-10" db="EMBL/GenBank/DDBJ databases">
        <title>The WGS of Solirubrobacter phytolaccae KCTC 29190.</title>
        <authorList>
            <person name="Jiang Z."/>
        </authorList>
    </citation>
    <scope>NUCLEOTIDE SEQUENCE</scope>
    <source>
        <strain evidence="3">KCTC 29190</strain>
    </source>
</reference>
<accession>A0A9X3NB97</accession>
<evidence type="ECO:0000256" key="1">
    <source>
        <dbReference type="ARBA" id="ARBA00004684"/>
    </source>
</evidence>
<name>A0A9X3NB97_9ACTN</name>
<dbReference type="InterPro" id="IPR008949">
    <property type="entry name" value="Isoprenoid_synthase_dom_sf"/>
</dbReference>
<evidence type="ECO:0000313" key="4">
    <source>
        <dbReference type="Proteomes" id="UP001147653"/>
    </source>
</evidence>
<evidence type="ECO:0000256" key="2">
    <source>
        <dbReference type="ARBA" id="ARBA00022679"/>
    </source>
</evidence>
<dbReference type="PANTHER" id="PTHR31480">
    <property type="entry name" value="BIFUNCTIONAL LYCOPENE CYCLASE/PHYTOENE SYNTHASE"/>
    <property type="match status" value="1"/>
</dbReference>
<dbReference type="InterPro" id="IPR002060">
    <property type="entry name" value="Squ/phyt_synthse"/>
</dbReference>
<evidence type="ECO:0000313" key="3">
    <source>
        <dbReference type="EMBL" id="MDA0181755.1"/>
    </source>
</evidence>
<dbReference type="GO" id="GO:0004311">
    <property type="term" value="F:geranylgeranyl diphosphate synthase activity"/>
    <property type="evidence" value="ECO:0007669"/>
    <property type="project" value="InterPro"/>
</dbReference>
<protein>
    <submittedName>
        <fullName evidence="3">Phytoene/squalene synthase family protein</fullName>
    </submittedName>
</protein>
<dbReference type="SFLD" id="SFLDG01018">
    <property type="entry name" value="Squalene/Phytoene_Synthase_Lik"/>
    <property type="match status" value="1"/>
</dbReference>
<organism evidence="3 4">
    <name type="scientific">Solirubrobacter phytolaccae</name>
    <dbReference type="NCBI Taxonomy" id="1404360"/>
    <lineage>
        <taxon>Bacteria</taxon>
        <taxon>Bacillati</taxon>
        <taxon>Actinomycetota</taxon>
        <taxon>Thermoleophilia</taxon>
        <taxon>Solirubrobacterales</taxon>
        <taxon>Solirubrobacteraceae</taxon>
        <taxon>Solirubrobacter</taxon>
    </lineage>
</organism>